<name>A0AAN4Z8Z0_9BILA</name>
<comment type="caution">
    <text evidence="2">The sequence shown here is derived from an EMBL/GenBank/DDBJ whole genome shotgun (WGS) entry which is preliminary data.</text>
</comment>
<dbReference type="Proteomes" id="UP001328107">
    <property type="component" value="Unassembled WGS sequence"/>
</dbReference>
<dbReference type="AlphaFoldDB" id="A0AAN4Z8Z0"/>
<feature type="non-terminal residue" evidence="2">
    <location>
        <position position="119"/>
    </location>
</feature>
<keyword evidence="3" id="KW-1185">Reference proteome</keyword>
<reference evidence="3" key="1">
    <citation type="submission" date="2022-10" db="EMBL/GenBank/DDBJ databases">
        <title>Genome assembly of Pristionchus species.</title>
        <authorList>
            <person name="Yoshida K."/>
            <person name="Sommer R.J."/>
        </authorList>
    </citation>
    <scope>NUCLEOTIDE SEQUENCE [LARGE SCALE GENOMIC DNA]</scope>
    <source>
        <strain evidence="3">RS5460</strain>
    </source>
</reference>
<evidence type="ECO:0000313" key="2">
    <source>
        <dbReference type="EMBL" id="GMR33492.1"/>
    </source>
</evidence>
<proteinExistence type="predicted"/>
<protein>
    <submittedName>
        <fullName evidence="2">Uncharacterized protein</fullName>
    </submittedName>
</protein>
<evidence type="ECO:0000313" key="3">
    <source>
        <dbReference type="Proteomes" id="UP001328107"/>
    </source>
</evidence>
<dbReference type="EMBL" id="BTRK01000001">
    <property type="protein sequence ID" value="GMR33492.1"/>
    <property type="molecule type" value="Genomic_DNA"/>
</dbReference>
<accession>A0AAN4Z8Z0</accession>
<gene>
    <name evidence="2" type="ORF">PMAYCL1PPCAC_03687</name>
</gene>
<feature type="region of interest" description="Disordered" evidence="1">
    <location>
        <begin position="67"/>
        <end position="119"/>
    </location>
</feature>
<sequence length="119" mass="13002">LSLLGLFSASLAAKTVRKVRAHGETKVSSSNSTTKPCCCGCGCCGCGCGCCGCGCCKRKRRDHSAVVKGNKKTTTSRFARVKRDLGMEEPEQSKNEKEEECERSCEEEKEETKEQPKKE</sequence>
<feature type="compositionally biased region" description="Basic and acidic residues" evidence="1">
    <location>
        <begin position="81"/>
        <end position="119"/>
    </location>
</feature>
<feature type="non-terminal residue" evidence="2">
    <location>
        <position position="1"/>
    </location>
</feature>
<organism evidence="2 3">
    <name type="scientific">Pristionchus mayeri</name>
    <dbReference type="NCBI Taxonomy" id="1317129"/>
    <lineage>
        <taxon>Eukaryota</taxon>
        <taxon>Metazoa</taxon>
        <taxon>Ecdysozoa</taxon>
        <taxon>Nematoda</taxon>
        <taxon>Chromadorea</taxon>
        <taxon>Rhabditida</taxon>
        <taxon>Rhabditina</taxon>
        <taxon>Diplogasteromorpha</taxon>
        <taxon>Diplogasteroidea</taxon>
        <taxon>Neodiplogasteridae</taxon>
        <taxon>Pristionchus</taxon>
    </lineage>
</organism>
<evidence type="ECO:0000256" key="1">
    <source>
        <dbReference type="SAM" id="MobiDB-lite"/>
    </source>
</evidence>